<comment type="caution">
    <text evidence="2">The sequence shown here is derived from an EMBL/GenBank/DDBJ whole genome shotgun (WGS) entry which is preliminary data.</text>
</comment>
<sequence>MSAFTISDLRARPDFVDAVADRVWCAFWKDHGHPLSLLAGLVRQSLGAEPIPTALVAHEGDRFLGTASIIACDEESRPQYTPWVAAVWVEEDQRQRGIGAALVDRAAETAFRTGAARAYLLARAHRRVFYENLGWSILEANAPEDGMFILTRSSV</sequence>
<dbReference type="InterPro" id="IPR016181">
    <property type="entry name" value="Acyl_CoA_acyltransferase"/>
</dbReference>
<evidence type="ECO:0000259" key="1">
    <source>
        <dbReference type="PROSITE" id="PS51186"/>
    </source>
</evidence>
<dbReference type="AlphaFoldDB" id="A0A931BUQ1"/>
<name>A0A931BUQ1_9HYPH</name>
<dbReference type="GO" id="GO:1905502">
    <property type="term" value="F:acetyl-CoA binding"/>
    <property type="evidence" value="ECO:0007669"/>
    <property type="project" value="TreeGrafter"/>
</dbReference>
<evidence type="ECO:0000313" key="3">
    <source>
        <dbReference type="Proteomes" id="UP000599312"/>
    </source>
</evidence>
<reference evidence="2" key="1">
    <citation type="submission" date="2020-11" db="EMBL/GenBank/DDBJ databases">
        <authorList>
            <person name="Kim M.K."/>
        </authorList>
    </citation>
    <scope>NUCLEOTIDE SEQUENCE</scope>
    <source>
        <strain evidence="2">BT350</strain>
    </source>
</reference>
<dbReference type="PANTHER" id="PTHR13538">
    <property type="entry name" value="N-ACETYLTRANSFERASE 6"/>
    <property type="match status" value="1"/>
</dbReference>
<dbReference type="GO" id="GO:0005737">
    <property type="term" value="C:cytoplasm"/>
    <property type="evidence" value="ECO:0007669"/>
    <property type="project" value="TreeGrafter"/>
</dbReference>
<dbReference type="InterPro" id="IPR000182">
    <property type="entry name" value="GNAT_dom"/>
</dbReference>
<feature type="domain" description="N-acetyltransferase" evidence="1">
    <location>
        <begin position="1"/>
        <end position="152"/>
    </location>
</feature>
<protein>
    <submittedName>
        <fullName evidence="2">GNAT family N-acetyltransferase</fullName>
    </submittedName>
</protein>
<dbReference type="Proteomes" id="UP000599312">
    <property type="component" value="Unassembled WGS sequence"/>
</dbReference>
<dbReference type="PROSITE" id="PS51186">
    <property type="entry name" value="GNAT"/>
    <property type="match status" value="1"/>
</dbReference>
<proteinExistence type="predicted"/>
<gene>
    <name evidence="2" type="ORF">I2H38_12295</name>
</gene>
<dbReference type="EMBL" id="JADQDO010000005">
    <property type="protein sequence ID" value="MBF9234160.1"/>
    <property type="molecule type" value="Genomic_DNA"/>
</dbReference>
<dbReference type="Gene3D" id="3.40.630.30">
    <property type="match status" value="1"/>
</dbReference>
<organism evidence="2 3">
    <name type="scientific">Microvirga alba</name>
    <dbReference type="NCBI Taxonomy" id="2791025"/>
    <lineage>
        <taxon>Bacteria</taxon>
        <taxon>Pseudomonadati</taxon>
        <taxon>Pseudomonadota</taxon>
        <taxon>Alphaproteobacteria</taxon>
        <taxon>Hyphomicrobiales</taxon>
        <taxon>Methylobacteriaceae</taxon>
        <taxon>Microvirga</taxon>
    </lineage>
</organism>
<keyword evidence="3" id="KW-1185">Reference proteome</keyword>
<dbReference type="InterPro" id="IPR039840">
    <property type="entry name" value="NAA80"/>
</dbReference>
<dbReference type="GO" id="GO:0008080">
    <property type="term" value="F:N-acetyltransferase activity"/>
    <property type="evidence" value="ECO:0007669"/>
    <property type="project" value="InterPro"/>
</dbReference>
<dbReference type="SUPFAM" id="SSF55729">
    <property type="entry name" value="Acyl-CoA N-acyltransferases (Nat)"/>
    <property type="match status" value="1"/>
</dbReference>
<dbReference type="PANTHER" id="PTHR13538:SF4">
    <property type="entry name" value="N-ALPHA-ACETYLTRANSFERASE 80"/>
    <property type="match status" value="1"/>
</dbReference>
<evidence type="ECO:0000313" key="2">
    <source>
        <dbReference type="EMBL" id="MBF9234160.1"/>
    </source>
</evidence>
<accession>A0A931BUQ1</accession>
<dbReference type="Pfam" id="PF00583">
    <property type="entry name" value="Acetyltransf_1"/>
    <property type="match status" value="1"/>
</dbReference>